<comment type="caution">
    <text evidence="2">The sequence shown here is derived from an EMBL/GenBank/DDBJ whole genome shotgun (WGS) entry which is preliminary data.</text>
</comment>
<dbReference type="InterPro" id="IPR003425">
    <property type="entry name" value="CCB3/YggT"/>
</dbReference>
<keyword evidence="3" id="KW-1185">Reference proteome</keyword>
<evidence type="ECO:0000313" key="3">
    <source>
        <dbReference type="Proteomes" id="UP000215563"/>
    </source>
</evidence>
<evidence type="ECO:0000313" key="2">
    <source>
        <dbReference type="EMBL" id="OXM55024.1"/>
    </source>
</evidence>
<accession>A0A229S8W8</accession>
<evidence type="ECO:0000256" key="1">
    <source>
        <dbReference type="SAM" id="Phobius"/>
    </source>
</evidence>
<proteinExistence type="predicted"/>
<keyword evidence="1" id="KW-1133">Transmembrane helix</keyword>
<gene>
    <name evidence="2" type="ORF">CFP75_02500</name>
</gene>
<dbReference type="OrthoDB" id="3638749at2"/>
<dbReference type="Pfam" id="PF02325">
    <property type="entry name" value="CCB3_YggT"/>
    <property type="match status" value="1"/>
</dbReference>
<reference evidence="2 3" key="1">
    <citation type="submission" date="2017-07" db="EMBL/GenBank/DDBJ databases">
        <title>Amycolatopsis alba DSM 44262 Genome sequencing and assembly.</title>
        <authorList>
            <person name="Kaur N."/>
            <person name="Mayilraj S."/>
        </authorList>
    </citation>
    <scope>NUCLEOTIDE SEQUENCE [LARGE SCALE GENOMIC DNA]</scope>
    <source>
        <strain evidence="2 3">DSM 44262</strain>
    </source>
</reference>
<feature type="transmembrane region" description="Helical" evidence="1">
    <location>
        <begin position="69"/>
        <end position="90"/>
    </location>
</feature>
<dbReference type="Proteomes" id="UP000215563">
    <property type="component" value="Unassembled WGS sequence"/>
</dbReference>
<evidence type="ECO:0008006" key="4">
    <source>
        <dbReference type="Google" id="ProtNLM"/>
    </source>
</evidence>
<protein>
    <recommendedName>
        <fullName evidence="4">YggT family protein</fullName>
    </recommendedName>
</protein>
<sequence>MSALGDLVGVLLTLFLVVLVARMVLDWAVTLATRLPSWAFRARGIAHRLTEPVLAPVRRVVRPVRAGGVAFDLAFTLVFLAVVLLQSLAFSL</sequence>
<dbReference type="EMBL" id="NMQU01000008">
    <property type="protein sequence ID" value="OXM55024.1"/>
    <property type="molecule type" value="Genomic_DNA"/>
</dbReference>
<organism evidence="2 3">
    <name type="scientific">Amycolatopsis alba DSM 44262</name>
    <dbReference type="NCBI Taxonomy" id="1125972"/>
    <lineage>
        <taxon>Bacteria</taxon>
        <taxon>Bacillati</taxon>
        <taxon>Actinomycetota</taxon>
        <taxon>Actinomycetes</taxon>
        <taxon>Pseudonocardiales</taxon>
        <taxon>Pseudonocardiaceae</taxon>
        <taxon>Amycolatopsis</taxon>
    </lineage>
</organism>
<dbReference type="GO" id="GO:0016020">
    <property type="term" value="C:membrane"/>
    <property type="evidence" value="ECO:0007669"/>
    <property type="project" value="InterPro"/>
</dbReference>
<keyword evidence="1" id="KW-0472">Membrane</keyword>
<keyword evidence="1" id="KW-0812">Transmembrane</keyword>
<dbReference type="RefSeq" id="WP_026466757.1">
    <property type="nucleotide sequence ID" value="NZ_KB913032.1"/>
</dbReference>
<dbReference type="AlphaFoldDB" id="A0A229S8W8"/>
<name>A0A229S8W8_AMYAL</name>